<accession>A0ABT5EIV1</accession>
<dbReference type="RefSeq" id="WP_271917079.1">
    <property type="nucleotide sequence ID" value="NZ_JAQNDO010000001.1"/>
</dbReference>
<keyword evidence="3" id="KW-1185">Reference proteome</keyword>
<feature type="transmembrane region" description="Helical" evidence="1">
    <location>
        <begin position="157"/>
        <end position="176"/>
    </location>
</feature>
<organism evidence="2 3">
    <name type="scientific">Polyangium mundeleinium</name>
    <dbReference type="NCBI Taxonomy" id="2995306"/>
    <lineage>
        <taxon>Bacteria</taxon>
        <taxon>Pseudomonadati</taxon>
        <taxon>Myxococcota</taxon>
        <taxon>Polyangia</taxon>
        <taxon>Polyangiales</taxon>
        <taxon>Polyangiaceae</taxon>
        <taxon>Polyangium</taxon>
    </lineage>
</organism>
<dbReference type="EMBL" id="JAQNDO010000001">
    <property type="protein sequence ID" value="MDC0741752.1"/>
    <property type="molecule type" value="Genomic_DNA"/>
</dbReference>
<gene>
    <name evidence="2" type="ORF">POL67_10370</name>
</gene>
<evidence type="ECO:0000313" key="3">
    <source>
        <dbReference type="Proteomes" id="UP001221411"/>
    </source>
</evidence>
<keyword evidence="1" id="KW-1133">Transmembrane helix</keyword>
<proteinExistence type="predicted"/>
<sequence>MNGAMGEALSRVLDPAALDACDKPRGRHVIEVPRGWAGAVIEVVIPARVACARCDGGGCDGCGRRGGHRVPGDPTARLVRVRLPSEMEGGVMLRILRPFGEDGVGIAQLHLEARAGAAASTGVTWCEAAVPEEESRIERAERAEPRVAASLFGARKAAAYATIAVALAALVAFAVGR</sequence>
<name>A0ABT5EIV1_9BACT</name>
<reference evidence="2 3" key="1">
    <citation type="submission" date="2022-11" db="EMBL/GenBank/DDBJ databases">
        <title>Minimal conservation of predation-associated metabolite biosynthetic gene clusters underscores biosynthetic potential of Myxococcota including descriptions for ten novel species: Archangium lansinium sp. nov., Myxococcus landrumus sp. nov., Nannocystis bai.</title>
        <authorList>
            <person name="Ahearne A."/>
            <person name="Stevens C."/>
            <person name="Dowd S."/>
        </authorList>
    </citation>
    <scope>NUCLEOTIDE SEQUENCE [LARGE SCALE GENOMIC DNA]</scope>
    <source>
        <strain evidence="2 3">RJM3</strain>
    </source>
</reference>
<keyword evidence="1" id="KW-0812">Transmembrane</keyword>
<evidence type="ECO:0000313" key="2">
    <source>
        <dbReference type="EMBL" id="MDC0741752.1"/>
    </source>
</evidence>
<keyword evidence="1" id="KW-0472">Membrane</keyword>
<dbReference type="Proteomes" id="UP001221411">
    <property type="component" value="Unassembled WGS sequence"/>
</dbReference>
<comment type="caution">
    <text evidence="2">The sequence shown here is derived from an EMBL/GenBank/DDBJ whole genome shotgun (WGS) entry which is preliminary data.</text>
</comment>
<evidence type="ECO:0000256" key="1">
    <source>
        <dbReference type="SAM" id="Phobius"/>
    </source>
</evidence>
<protein>
    <submittedName>
        <fullName evidence="2">Uncharacterized protein</fullName>
    </submittedName>
</protein>